<keyword evidence="8" id="KW-1185">Reference proteome</keyword>
<dbReference type="InterPro" id="IPR015421">
    <property type="entry name" value="PyrdxlP-dep_Trfase_major"/>
</dbReference>
<evidence type="ECO:0000259" key="6">
    <source>
        <dbReference type="Pfam" id="PF00155"/>
    </source>
</evidence>
<name>A0ABR3RG96_9PLEO</name>
<comment type="cofactor">
    <cofactor evidence="1">
        <name>pyridoxal 5'-phosphate</name>
        <dbReference type="ChEBI" id="CHEBI:597326"/>
    </cofactor>
</comment>
<dbReference type="PANTHER" id="PTHR42790:SF21">
    <property type="entry name" value="AROMATIC_AMINOADIPATE AMINOTRANSFERASE 1"/>
    <property type="match status" value="1"/>
</dbReference>
<reference evidence="7 8" key="1">
    <citation type="submission" date="2024-02" db="EMBL/GenBank/DDBJ databases">
        <title>De novo assembly and annotation of 12 fungi associated with fruit tree decline syndrome in Ontario, Canada.</title>
        <authorList>
            <person name="Sulman M."/>
            <person name="Ellouze W."/>
            <person name="Ilyukhin E."/>
        </authorList>
    </citation>
    <scope>NUCLEOTIDE SEQUENCE [LARGE SCALE GENOMIC DNA]</scope>
    <source>
        <strain evidence="7 8">M42-189</strain>
    </source>
</reference>
<dbReference type="Gene3D" id="3.40.640.10">
    <property type="entry name" value="Type I PLP-dependent aspartate aminotransferase-like (Major domain)"/>
    <property type="match status" value="1"/>
</dbReference>
<feature type="domain" description="Aminotransferase class I/classII large" evidence="6">
    <location>
        <begin position="17"/>
        <end position="396"/>
    </location>
</feature>
<dbReference type="Proteomes" id="UP001521785">
    <property type="component" value="Unassembled WGS sequence"/>
</dbReference>
<dbReference type="Pfam" id="PF00155">
    <property type="entry name" value="Aminotran_1_2"/>
    <property type="match status" value="1"/>
</dbReference>
<evidence type="ECO:0000256" key="3">
    <source>
        <dbReference type="ARBA" id="ARBA00022576"/>
    </source>
</evidence>
<comment type="caution">
    <text evidence="7">The sequence shown here is derived from an EMBL/GenBank/DDBJ whole genome shotgun (WGS) entry which is preliminary data.</text>
</comment>
<evidence type="ECO:0000256" key="5">
    <source>
        <dbReference type="ARBA" id="ARBA00022898"/>
    </source>
</evidence>
<evidence type="ECO:0000313" key="8">
    <source>
        <dbReference type="Proteomes" id="UP001521785"/>
    </source>
</evidence>
<gene>
    <name evidence="7" type="ORF">SLS60_005061</name>
</gene>
<comment type="similarity">
    <text evidence="2">Belongs to the class-I pyridoxal-phosphate-dependent aminotransferase family.</text>
</comment>
<dbReference type="InterPro" id="IPR015424">
    <property type="entry name" value="PyrdxlP-dep_Trfase"/>
</dbReference>
<accession>A0ABR3RG96</accession>
<proteinExistence type="inferred from homology"/>
<dbReference type="SUPFAM" id="SSF53383">
    <property type="entry name" value="PLP-dependent transferases"/>
    <property type="match status" value="1"/>
</dbReference>
<protein>
    <submittedName>
        <fullName evidence="7">Secondary metabolism biosynthetic enzyme</fullName>
    </submittedName>
</protein>
<dbReference type="InterPro" id="IPR050859">
    <property type="entry name" value="Class-I_PLP-dep_aminotransf"/>
</dbReference>
<organism evidence="7 8">
    <name type="scientific">Paraconiothyrium brasiliense</name>
    <dbReference type="NCBI Taxonomy" id="300254"/>
    <lineage>
        <taxon>Eukaryota</taxon>
        <taxon>Fungi</taxon>
        <taxon>Dikarya</taxon>
        <taxon>Ascomycota</taxon>
        <taxon>Pezizomycotina</taxon>
        <taxon>Dothideomycetes</taxon>
        <taxon>Pleosporomycetidae</taxon>
        <taxon>Pleosporales</taxon>
        <taxon>Massarineae</taxon>
        <taxon>Didymosphaeriaceae</taxon>
        <taxon>Paraconiothyrium</taxon>
    </lineage>
</organism>
<keyword evidence="5" id="KW-0663">Pyridoxal phosphate</keyword>
<evidence type="ECO:0000256" key="4">
    <source>
        <dbReference type="ARBA" id="ARBA00022679"/>
    </source>
</evidence>
<sequence length="443" mass="50056">MTCARGEAEYDLAIAMNYGYSVGSPQVLRYLTEHVELIHDPPYQDWEVCMTCGTTSGLEIALRLFCNPGDTILTERYAYAGTIVCARSQGLRLETIDMDEEGLIPADLDYKLNNWNSAKGNKPHVLYTIPTGQNPTGATQSLKRRQDIYEIAEKHDIYIFEDDPYYFIHLGSNSFDNRLSGERLRGPSDLSDLDHYLGQLPVSYLSLDKSGRVLRMDSTSKILAPGLRAGWVTASSQVIEKFISLTEVGALCPSGPTQVMLYKLLDKTWGHVGFIRWLRNLSLQYSRRRDVMVQSAMDHLPSNVCSWKLPEMGMFFWIETDLSKLGSFNKRVDKHDRWKAYLEVEQAIFHQAQDNGVLVSRGSWFTSDVTELRSVSFRMTFAAAPEEKIDRAVARFGSAVRSEFEKSRKNVVTSIRDETIPGNEPAPVPNQTEVLKEVEPLGV</sequence>
<dbReference type="CDD" id="cd00609">
    <property type="entry name" value="AAT_like"/>
    <property type="match status" value="1"/>
</dbReference>
<evidence type="ECO:0000313" key="7">
    <source>
        <dbReference type="EMBL" id="KAL1603474.1"/>
    </source>
</evidence>
<keyword evidence="3" id="KW-0032">Aminotransferase</keyword>
<dbReference type="PANTHER" id="PTHR42790">
    <property type="entry name" value="AMINOTRANSFERASE"/>
    <property type="match status" value="1"/>
</dbReference>
<dbReference type="InterPro" id="IPR004839">
    <property type="entry name" value="Aminotransferase_I/II_large"/>
</dbReference>
<evidence type="ECO:0000256" key="2">
    <source>
        <dbReference type="ARBA" id="ARBA00007441"/>
    </source>
</evidence>
<keyword evidence="4" id="KW-0808">Transferase</keyword>
<evidence type="ECO:0000256" key="1">
    <source>
        <dbReference type="ARBA" id="ARBA00001933"/>
    </source>
</evidence>
<dbReference type="EMBL" id="JAKJXO020000006">
    <property type="protein sequence ID" value="KAL1603474.1"/>
    <property type="molecule type" value="Genomic_DNA"/>
</dbReference>